<feature type="signal peptide" evidence="1">
    <location>
        <begin position="1"/>
        <end position="18"/>
    </location>
</feature>
<evidence type="ECO:0000313" key="3">
    <source>
        <dbReference type="Proteomes" id="UP000284706"/>
    </source>
</evidence>
<organism evidence="2 3">
    <name type="scientific">Gymnopilus dilepis</name>
    <dbReference type="NCBI Taxonomy" id="231916"/>
    <lineage>
        <taxon>Eukaryota</taxon>
        <taxon>Fungi</taxon>
        <taxon>Dikarya</taxon>
        <taxon>Basidiomycota</taxon>
        <taxon>Agaricomycotina</taxon>
        <taxon>Agaricomycetes</taxon>
        <taxon>Agaricomycetidae</taxon>
        <taxon>Agaricales</taxon>
        <taxon>Agaricineae</taxon>
        <taxon>Hymenogastraceae</taxon>
        <taxon>Gymnopilus</taxon>
    </lineage>
</organism>
<dbReference type="AlphaFoldDB" id="A0A409WZ72"/>
<evidence type="ECO:0008006" key="4">
    <source>
        <dbReference type="Google" id="ProtNLM"/>
    </source>
</evidence>
<accession>A0A409WZ72</accession>
<protein>
    <recommendedName>
        <fullName evidence="4">PEBP-like protein</fullName>
    </recommendedName>
</protein>
<dbReference type="STRING" id="231916.A0A409WZ72"/>
<dbReference type="EMBL" id="NHYE01004564">
    <property type="protein sequence ID" value="PPQ83824.1"/>
    <property type="molecule type" value="Genomic_DNA"/>
</dbReference>
<dbReference type="InterPro" id="IPR008914">
    <property type="entry name" value="PEBP"/>
</dbReference>
<evidence type="ECO:0000313" key="2">
    <source>
        <dbReference type="EMBL" id="PPQ83824.1"/>
    </source>
</evidence>
<dbReference type="Pfam" id="PF01161">
    <property type="entry name" value="PBP"/>
    <property type="match status" value="1"/>
</dbReference>
<dbReference type="InParanoid" id="A0A409WZ72"/>
<gene>
    <name evidence="2" type="ORF">CVT26_005205</name>
</gene>
<dbReference type="Proteomes" id="UP000284706">
    <property type="component" value="Unassembled WGS sequence"/>
</dbReference>
<dbReference type="PANTHER" id="PTHR11362">
    <property type="entry name" value="PHOSPHATIDYLETHANOLAMINE-BINDING PROTEIN"/>
    <property type="match status" value="1"/>
</dbReference>
<keyword evidence="1" id="KW-0732">Signal</keyword>
<dbReference type="InterPro" id="IPR035810">
    <property type="entry name" value="PEBP_euk"/>
</dbReference>
<proteinExistence type="predicted"/>
<reference evidence="2 3" key="1">
    <citation type="journal article" date="2018" name="Evol. Lett.">
        <title>Horizontal gene cluster transfer increased hallucinogenic mushroom diversity.</title>
        <authorList>
            <person name="Reynolds H.T."/>
            <person name="Vijayakumar V."/>
            <person name="Gluck-Thaler E."/>
            <person name="Korotkin H.B."/>
            <person name="Matheny P.B."/>
            <person name="Slot J.C."/>
        </authorList>
    </citation>
    <scope>NUCLEOTIDE SEQUENCE [LARGE SCALE GENOMIC DNA]</scope>
    <source>
        <strain evidence="2 3">SRW20</strain>
    </source>
</reference>
<keyword evidence="3" id="KW-1185">Reference proteome</keyword>
<dbReference type="CDD" id="cd00866">
    <property type="entry name" value="PEBP_euk"/>
    <property type="match status" value="1"/>
</dbReference>
<name>A0A409WZ72_9AGAR</name>
<evidence type="ECO:0000256" key="1">
    <source>
        <dbReference type="SAM" id="SignalP"/>
    </source>
</evidence>
<dbReference type="PANTHER" id="PTHR11362:SF140">
    <property type="entry name" value="PEBP-LIKE PROTEIN"/>
    <property type="match status" value="1"/>
</dbReference>
<sequence length="282" mass="29323">MLALTFLSSLALLQSAKAQAIPLELEAIEAHFSQSAVVPDLLHSFNPSALLTLNFPAVGDLQPGESLTQAQVAQTPTVSILPANSSISFNGTYTLVMVDADVVGSKLPNGQTRHWLENGVTIEGSTVSNASAVVVTRYAGPAPAPGSGPHRYEYSLVLGPTLSLFSSYVVLLYTQPATFHPPPAFSQPNIGVSTFDFNAYVQDSDLGPLVAGNYFTVEVGTESISVSPTSPVVSSTLPLIASSATSSIPSPSTSVKTSDSGSVMNQLAAVVVMNFVLAKVLL</sequence>
<feature type="chain" id="PRO_5019580605" description="PEBP-like protein" evidence="1">
    <location>
        <begin position="19"/>
        <end position="282"/>
    </location>
</feature>
<dbReference type="OrthoDB" id="2506647at2759"/>
<comment type="caution">
    <text evidence="2">The sequence shown here is derived from an EMBL/GenBank/DDBJ whole genome shotgun (WGS) entry which is preliminary data.</text>
</comment>
<dbReference type="InterPro" id="IPR036610">
    <property type="entry name" value="PEBP-like_sf"/>
</dbReference>
<dbReference type="SUPFAM" id="SSF49777">
    <property type="entry name" value="PEBP-like"/>
    <property type="match status" value="1"/>
</dbReference>
<dbReference type="Gene3D" id="3.90.280.10">
    <property type="entry name" value="PEBP-like"/>
    <property type="match status" value="1"/>
</dbReference>